<reference evidence="2" key="2">
    <citation type="submission" date="2015-06" db="UniProtKB">
        <authorList>
            <consortium name="EnsemblMetazoa"/>
        </authorList>
    </citation>
    <scope>IDENTIFICATION</scope>
</reference>
<evidence type="ECO:0000256" key="1">
    <source>
        <dbReference type="SAM" id="Phobius"/>
    </source>
</evidence>
<accession>T1KMC0</accession>
<evidence type="ECO:0000313" key="2">
    <source>
        <dbReference type="EnsemblMetazoa" id="tetur15g01080.1"/>
    </source>
</evidence>
<name>T1KMC0_TETUR</name>
<dbReference type="Proteomes" id="UP000015104">
    <property type="component" value="Unassembled WGS sequence"/>
</dbReference>
<sequence>MQKFNLTVGAFSVPFVELFSEKDGQIIPRLASLKRFQWILSNSGQFNCLLSLKFILPEEGQLGVLTETGYHDGVLGLLQEGIRNLEKYENCLMTAQWFMSGIFGQCCATTDFCFLALPLDTQKAPGYFTSVISEEDFYIFSTRNLNLETSAVVSSLTSVTVTPLLLAILAILILELIAVKSFKIDALLTAIFRSFGISFYQELPNTSSWLCLIQMLILMFPVFIFNSAFSTQTLVGSADYKIDTLKDVINRGKIACFFEGISMHDFFKAKVTKEYDDIYERSVSEGFGEAIQLGPIPVFEKGELMVTFLSNVGRKLAPLLSSVSGFAKANQEHHFSAKPFHKSLRAIPYSHNISKPIRKSADKLARRVIQSGIVPKLEGDIYIEFILSFYPTTLFEFHKSEVPRKINDFSWKPLSFSGF</sequence>
<keyword evidence="1" id="KW-0472">Membrane</keyword>
<organism evidence="2 3">
    <name type="scientific">Tetranychus urticae</name>
    <name type="common">Two-spotted spider mite</name>
    <dbReference type="NCBI Taxonomy" id="32264"/>
    <lineage>
        <taxon>Eukaryota</taxon>
        <taxon>Metazoa</taxon>
        <taxon>Ecdysozoa</taxon>
        <taxon>Arthropoda</taxon>
        <taxon>Chelicerata</taxon>
        <taxon>Arachnida</taxon>
        <taxon>Acari</taxon>
        <taxon>Acariformes</taxon>
        <taxon>Trombidiformes</taxon>
        <taxon>Prostigmata</taxon>
        <taxon>Eleutherengona</taxon>
        <taxon>Raphignathae</taxon>
        <taxon>Tetranychoidea</taxon>
        <taxon>Tetranychidae</taxon>
        <taxon>Tetranychus</taxon>
    </lineage>
</organism>
<proteinExistence type="predicted"/>
<feature type="transmembrane region" description="Helical" evidence="1">
    <location>
        <begin position="207"/>
        <end position="225"/>
    </location>
</feature>
<protein>
    <submittedName>
        <fullName evidence="2">Uncharacterized protein</fullName>
    </submittedName>
</protein>
<dbReference type="EnsemblMetazoa" id="tetur15g01080.1">
    <property type="protein sequence ID" value="tetur15g01080.1"/>
    <property type="gene ID" value="tetur15g01080"/>
</dbReference>
<reference evidence="3" key="1">
    <citation type="submission" date="2011-08" db="EMBL/GenBank/DDBJ databases">
        <authorList>
            <person name="Rombauts S."/>
        </authorList>
    </citation>
    <scope>NUCLEOTIDE SEQUENCE</scope>
    <source>
        <strain evidence="3">London</strain>
    </source>
</reference>
<keyword evidence="1" id="KW-0812">Transmembrane</keyword>
<keyword evidence="3" id="KW-1185">Reference proteome</keyword>
<feature type="transmembrane region" description="Helical" evidence="1">
    <location>
        <begin position="151"/>
        <end position="177"/>
    </location>
</feature>
<keyword evidence="1" id="KW-1133">Transmembrane helix</keyword>
<dbReference type="AlphaFoldDB" id="T1KMC0"/>
<dbReference type="HOGENOM" id="CLU_036435_0_0_1"/>
<evidence type="ECO:0000313" key="3">
    <source>
        <dbReference type="Proteomes" id="UP000015104"/>
    </source>
</evidence>
<dbReference type="EMBL" id="CAEY01000240">
    <property type="status" value="NOT_ANNOTATED_CDS"/>
    <property type="molecule type" value="Genomic_DNA"/>
</dbReference>